<keyword evidence="8" id="KW-1185">Reference proteome</keyword>
<dbReference type="PROSITE" id="PS51379">
    <property type="entry name" value="4FE4S_FER_2"/>
    <property type="match status" value="1"/>
</dbReference>
<dbReference type="InterPro" id="IPR017896">
    <property type="entry name" value="4Fe4S_Fe-S-bd"/>
</dbReference>
<dbReference type="InterPro" id="IPR007202">
    <property type="entry name" value="4Fe-4S_dom"/>
</dbReference>
<feature type="domain" description="4Fe-4S ferredoxin-type" evidence="5">
    <location>
        <begin position="66"/>
        <end position="95"/>
    </location>
</feature>
<keyword evidence="1" id="KW-0004">4Fe-4S</keyword>
<gene>
    <name evidence="7" type="ORF">EDC27_2013</name>
</gene>
<sequence length="149" mass="16103">MKQKILEHLPKTDCQMCGMTCADFAAFLLSGDLTPQECPVLQEDAYATQREALAEILASLAARAKSGHLIDPDKCSGCGICLIVCEYNAANDPESRQGKGPYSTAKVVLRIVNGRVMLADETLCTRLLQAADKCTKCQDHCPTQAIVLV</sequence>
<accession>A0A3N1USE7</accession>
<dbReference type="Gene3D" id="3.30.70.20">
    <property type="match status" value="1"/>
</dbReference>
<dbReference type="GO" id="GO:0046872">
    <property type="term" value="F:metal ion binding"/>
    <property type="evidence" value="ECO:0007669"/>
    <property type="project" value="UniProtKB-KW"/>
</dbReference>
<dbReference type="PROSITE" id="PS51656">
    <property type="entry name" value="4FE4S"/>
    <property type="match status" value="1"/>
</dbReference>
<dbReference type="OrthoDB" id="9789936at2"/>
<dbReference type="Gene3D" id="1.10.15.40">
    <property type="entry name" value="Electron transport complex subunit B, putative Fe-S cluster"/>
    <property type="match status" value="1"/>
</dbReference>
<evidence type="ECO:0000256" key="2">
    <source>
        <dbReference type="ARBA" id="ARBA00022723"/>
    </source>
</evidence>
<dbReference type="Proteomes" id="UP000276223">
    <property type="component" value="Unassembled WGS sequence"/>
</dbReference>
<keyword evidence="3" id="KW-0408">Iron</keyword>
<dbReference type="GO" id="GO:0051539">
    <property type="term" value="F:4 iron, 4 sulfur cluster binding"/>
    <property type="evidence" value="ECO:0007669"/>
    <property type="project" value="UniProtKB-KW"/>
</dbReference>
<dbReference type="EMBL" id="RJVA01000012">
    <property type="protein sequence ID" value="ROQ92309.1"/>
    <property type="molecule type" value="Genomic_DNA"/>
</dbReference>
<organism evidence="7 8">
    <name type="scientific">Desulfosoma caldarium</name>
    <dbReference type="NCBI Taxonomy" id="610254"/>
    <lineage>
        <taxon>Bacteria</taxon>
        <taxon>Pseudomonadati</taxon>
        <taxon>Thermodesulfobacteriota</taxon>
        <taxon>Syntrophobacteria</taxon>
        <taxon>Syntrophobacterales</taxon>
        <taxon>Syntrophobacteraceae</taxon>
        <taxon>Desulfosoma</taxon>
    </lineage>
</organism>
<keyword evidence="2" id="KW-0479">Metal-binding</keyword>
<name>A0A3N1USE7_9BACT</name>
<dbReference type="AlphaFoldDB" id="A0A3N1USE7"/>
<dbReference type="InterPro" id="IPR017900">
    <property type="entry name" value="4Fe4S_Fe_S_CS"/>
</dbReference>
<evidence type="ECO:0000313" key="7">
    <source>
        <dbReference type="EMBL" id="ROQ92309.1"/>
    </source>
</evidence>
<dbReference type="Pfam" id="PF00037">
    <property type="entry name" value="Fer4"/>
    <property type="match status" value="1"/>
</dbReference>
<keyword evidence="4" id="KW-0411">Iron-sulfur</keyword>
<dbReference type="SUPFAM" id="SSF54862">
    <property type="entry name" value="4Fe-4S ferredoxins"/>
    <property type="match status" value="1"/>
</dbReference>
<feature type="domain" description="4Fe-4S" evidence="6">
    <location>
        <begin position="1"/>
        <end position="55"/>
    </location>
</feature>
<dbReference type="PROSITE" id="PS00198">
    <property type="entry name" value="4FE4S_FER_1"/>
    <property type="match status" value="1"/>
</dbReference>
<reference evidence="7 8" key="1">
    <citation type="submission" date="2018-11" db="EMBL/GenBank/DDBJ databases">
        <title>Genomic Encyclopedia of Type Strains, Phase IV (KMG-IV): sequencing the most valuable type-strain genomes for metagenomic binning, comparative biology and taxonomic classification.</title>
        <authorList>
            <person name="Goeker M."/>
        </authorList>
    </citation>
    <scope>NUCLEOTIDE SEQUENCE [LARGE SCALE GENOMIC DNA]</scope>
    <source>
        <strain evidence="7 8">DSM 22027</strain>
    </source>
</reference>
<comment type="caution">
    <text evidence="7">The sequence shown here is derived from an EMBL/GenBank/DDBJ whole genome shotgun (WGS) entry which is preliminary data.</text>
</comment>
<dbReference type="Pfam" id="PF04060">
    <property type="entry name" value="FeS"/>
    <property type="match status" value="1"/>
</dbReference>
<evidence type="ECO:0000259" key="5">
    <source>
        <dbReference type="PROSITE" id="PS51379"/>
    </source>
</evidence>
<evidence type="ECO:0000256" key="4">
    <source>
        <dbReference type="ARBA" id="ARBA00023014"/>
    </source>
</evidence>
<proteinExistence type="predicted"/>
<evidence type="ECO:0000256" key="3">
    <source>
        <dbReference type="ARBA" id="ARBA00023004"/>
    </source>
</evidence>
<evidence type="ECO:0000313" key="8">
    <source>
        <dbReference type="Proteomes" id="UP000276223"/>
    </source>
</evidence>
<protein>
    <submittedName>
        <fullName evidence="7">Formylmethanofuran dehydrogenase subunit G</fullName>
    </submittedName>
</protein>
<dbReference type="RefSeq" id="WP_123290470.1">
    <property type="nucleotide sequence ID" value="NZ_RJVA01000012.1"/>
</dbReference>
<evidence type="ECO:0000256" key="1">
    <source>
        <dbReference type="ARBA" id="ARBA00022485"/>
    </source>
</evidence>
<evidence type="ECO:0000259" key="6">
    <source>
        <dbReference type="PROSITE" id="PS51656"/>
    </source>
</evidence>